<gene>
    <name evidence="1" type="ORF">VCS650_LOCUS13956</name>
</gene>
<comment type="caution">
    <text evidence="1">The sequence shown here is derived from an EMBL/GenBank/DDBJ whole genome shotgun (WGS) entry which is preliminary data.</text>
</comment>
<dbReference type="EMBL" id="CAJNON010000114">
    <property type="protein sequence ID" value="CAF0986467.1"/>
    <property type="molecule type" value="Genomic_DNA"/>
</dbReference>
<reference evidence="1" key="1">
    <citation type="submission" date="2021-02" db="EMBL/GenBank/DDBJ databases">
        <authorList>
            <person name="Nowell W R."/>
        </authorList>
    </citation>
    <scope>NUCLEOTIDE SEQUENCE</scope>
</reference>
<organism evidence="1 2">
    <name type="scientific">Adineta steineri</name>
    <dbReference type="NCBI Taxonomy" id="433720"/>
    <lineage>
        <taxon>Eukaryota</taxon>
        <taxon>Metazoa</taxon>
        <taxon>Spiralia</taxon>
        <taxon>Gnathifera</taxon>
        <taxon>Rotifera</taxon>
        <taxon>Eurotatoria</taxon>
        <taxon>Bdelloidea</taxon>
        <taxon>Adinetida</taxon>
        <taxon>Adinetidae</taxon>
        <taxon>Adineta</taxon>
    </lineage>
</organism>
<proteinExistence type="predicted"/>
<evidence type="ECO:0000313" key="2">
    <source>
        <dbReference type="Proteomes" id="UP000663891"/>
    </source>
</evidence>
<evidence type="ECO:0000313" key="1">
    <source>
        <dbReference type="EMBL" id="CAF0986467.1"/>
    </source>
</evidence>
<sequence>MWMRQADENVPDSNSIQSVDHGSTSVLVYSTVFQASDNYKFELAYTAFADEECTRLGLIATQPENEPLVPSIIITIIQLSDGTNKISYAQLFSSKTQLGNSDPEVIILDSVSAANRIDIATTEDHGTINYSEAGVYFLVANAEVGSAEGTHASGEVHLWMRLNGKDMPNSNTIQTIRNGSAVILICQTVIKLEAKDKVQLVFSTTNKELGVIVSKPKNEPRVPGMIFATFQLLNEEKPIPYAQLSSSQSQWGCITPKTVKLDNNDGLQCIKNNNGIIEFEESGTYFVMAAAQCGSDEDDGIGDVHLWMKLNGKDIKDSNTIQTVEKDTAVLVCQTAIEIKTGDKLEMVFSTDVTSGTLGLVASKPHKESAVPILGAQIGGPRRNGKGQIDIWIRQNGVNAPDSTGIQSVDHGSTSVFVYPSVFQASANYKFEAVYSGHADEECTRLGLIATKPEKEPLVPSVIITIIQLSDGNNTIPNAQLFSSKTQLGNSDPQVVILDGVSAAVRIDTTTANEHGTIKYTEAGVYFLIVSTEVGSAEGTHASGEVHLWMRLNGKDMPNSNSVQTIRNGSAAIVISQVVIKLKANDKVQLMLSTTNKELGVIVSKPKSEPGVVGMALSTFQLLNEEKPIPYAQLSSSQSQWGCITPKTVKLHSNDGLECIKNDNGILEFEESGTYFVMAAAQVGSDKEDGIGDVHLWMKLNGKDIANSNTIQTVNRDTSVLVCQTAIKIKAGDKIEMVFSTDVSEGTVGLVATKPHKESAVPSMIVSVFKSSYVKHT</sequence>
<dbReference type="AlphaFoldDB" id="A0A814FRB6"/>
<protein>
    <submittedName>
        <fullName evidence="1">Uncharacterized protein</fullName>
    </submittedName>
</protein>
<name>A0A814FRB6_9BILA</name>
<dbReference type="Proteomes" id="UP000663891">
    <property type="component" value="Unassembled WGS sequence"/>
</dbReference>
<dbReference type="OrthoDB" id="10035267at2759"/>
<accession>A0A814FRB6</accession>